<feature type="region of interest" description="Disordered" evidence="1">
    <location>
        <begin position="421"/>
        <end position="445"/>
    </location>
</feature>
<dbReference type="Gramene" id="OPUNC10G11410.1">
    <property type="protein sequence ID" value="OPUNC10G11410.1"/>
    <property type="gene ID" value="OPUNC10G11410"/>
</dbReference>
<feature type="region of interest" description="Disordered" evidence="1">
    <location>
        <begin position="1"/>
        <end position="59"/>
    </location>
</feature>
<reference evidence="2" key="2">
    <citation type="submission" date="2018-05" db="EMBL/GenBank/DDBJ databases">
        <title>OpunRS2 (Oryza punctata Reference Sequence Version 2).</title>
        <authorList>
            <person name="Zhang J."/>
            <person name="Kudrna D."/>
            <person name="Lee S."/>
            <person name="Talag J."/>
            <person name="Welchert J."/>
            <person name="Wing R.A."/>
        </authorList>
    </citation>
    <scope>NUCLEOTIDE SEQUENCE [LARGE SCALE GENOMIC DNA]</scope>
</reference>
<accession>A0A0E0M8N4</accession>
<dbReference type="InterPro" id="IPR009003">
    <property type="entry name" value="Peptidase_S1_PA"/>
</dbReference>
<dbReference type="Gene3D" id="2.40.10.120">
    <property type="match status" value="1"/>
</dbReference>
<evidence type="ECO:0000313" key="3">
    <source>
        <dbReference type="Proteomes" id="UP000026962"/>
    </source>
</evidence>
<dbReference type="EnsemblPlants" id="OPUNC10G11410.1">
    <property type="protein sequence ID" value="OPUNC10G11410.1"/>
    <property type="gene ID" value="OPUNC10G11410"/>
</dbReference>
<sequence>MTGHGVPSSSPAPPPSSGSERRGIQIGEKPTPTRRTYVSRKTGTPGSVPPLPHPPTSIDDEKKKILEASQSAVTIGFVTPDKTQYESGFIVASDDNYCLVFSLSTFMAEQYIVYLEEKRAKHDAYALYKTSTHLILIVLTDKKYTPITFDHEQLEHDIVFTVGTMTGTKLHANSRAPMRELESVLGFYKGKVTVVSCGASDCANKDVRGTEKYFQLTCDVHDDIITLENVDETDHTADIVVSAPIFRSNGKSIGIISSDDVWGDTKIGMHVNSIISLIKAKVKMKKEEVWEAMTRPSWLLGGWGPESRVRLALVDCFVAYALAPKPSRKPSLRSVGGRHGWRRFLPAQTSGGDASDGRGGLGRVSRLVILPNPRSPDPSLNRGFISSGTSCAMTAKTLRNKGQIDCTRGVSREQRAISRRNKLESSLLSSRGDSRKDKPSRGLKKMRKYQEIRKAVANYYNNLCAIEEERFGKDLRDREVLSISFEEKSFGHVVKPGQQTYRISANVDVDLSSIVVSLALFDGDKMLFACSGIPPNKICDIGCFVRLPNNTITDGFLGLYDHDIAIVTCLGLLEVHPISFKACPDGSQALAAGRAFESGNLMAMDGSVRCNNTWVPGSQGISKAVLGGPLIGKDKGFLGMNFSICHDDDGTSTYAFLPTKLLRKRLEHFGVLKLLGSLSPKHLHFRGYSLPKGVSSTIPSGFMKTIYRLKSYGYPMPPPLVLELNGELLNHFEERFGELLAWKGYPYGDLAKSCRNRVWYQLPKEVVTDISRRVVSVASFNGFVRFFACTGLIIKWHGSKATHTVILTSASLVSRCNDDKIDSNLTIEVFLPLNQRSCGTLEFYNLNYNIAIVSLKKNLSAVRPEDIFSKTVQEPSEKVVAIGRDTRLGPLMATIGNVKHGKKGCKLDCKDLKLSTCKIKKAGIGGPLINFDGSFVGMNFYDGSEATPFLPRHKIVEVLSRVNDLPSESGCNNPMPIDVSEGTKKTRWPVPEPYWYHGSLDVDRSYVPKCIGRHLQ</sequence>
<evidence type="ECO:0000313" key="2">
    <source>
        <dbReference type="EnsemblPlants" id="OPUNC10G11410.1"/>
    </source>
</evidence>
<evidence type="ECO:0000256" key="1">
    <source>
        <dbReference type="SAM" id="MobiDB-lite"/>
    </source>
</evidence>
<proteinExistence type="predicted"/>
<dbReference type="AlphaFoldDB" id="A0A0E0M8N4"/>
<dbReference type="Proteomes" id="UP000026962">
    <property type="component" value="Chromosome 10"/>
</dbReference>
<dbReference type="PANTHER" id="PTHR18868:SF28">
    <property type="entry name" value="PEPTIDASE S1 DOMAIN-CONTAINING PROTEIN"/>
    <property type="match status" value="1"/>
</dbReference>
<dbReference type="STRING" id="4537.A0A0E0M8N4"/>
<dbReference type="SUPFAM" id="SSF50494">
    <property type="entry name" value="Trypsin-like serine proteases"/>
    <property type="match status" value="2"/>
</dbReference>
<dbReference type="eggNOG" id="KOG0017">
    <property type="taxonomic scope" value="Eukaryota"/>
</dbReference>
<protein>
    <submittedName>
        <fullName evidence="2">Uncharacterized protein</fullName>
    </submittedName>
</protein>
<reference evidence="2" key="1">
    <citation type="submission" date="2015-04" db="UniProtKB">
        <authorList>
            <consortium name="EnsemblPlants"/>
        </authorList>
    </citation>
    <scope>IDENTIFICATION</scope>
</reference>
<dbReference type="Pfam" id="PF13365">
    <property type="entry name" value="Trypsin_2"/>
    <property type="match status" value="1"/>
</dbReference>
<dbReference type="PANTHER" id="PTHR18868">
    <property type="entry name" value="OS07G0665300 PROTEIN-RELATED"/>
    <property type="match status" value="1"/>
</dbReference>
<keyword evidence="3" id="KW-1185">Reference proteome</keyword>
<organism evidence="2">
    <name type="scientific">Oryza punctata</name>
    <name type="common">Red rice</name>
    <dbReference type="NCBI Taxonomy" id="4537"/>
    <lineage>
        <taxon>Eukaryota</taxon>
        <taxon>Viridiplantae</taxon>
        <taxon>Streptophyta</taxon>
        <taxon>Embryophyta</taxon>
        <taxon>Tracheophyta</taxon>
        <taxon>Spermatophyta</taxon>
        <taxon>Magnoliopsida</taxon>
        <taxon>Liliopsida</taxon>
        <taxon>Poales</taxon>
        <taxon>Poaceae</taxon>
        <taxon>BOP clade</taxon>
        <taxon>Oryzoideae</taxon>
        <taxon>Oryzeae</taxon>
        <taxon>Oryzinae</taxon>
        <taxon>Oryza</taxon>
    </lineage>
</organism>
<name>A0A0E0M8N4_ORYPU</name>
<dbReference type="HOGENOM" id="CLU_301572_0_0_1"/>
<feature type="compositionally biased region" description="Polar residues" evidence="1">
    <location>
        <begin position="33"/>
        <end position="45"/>
    </location>
</feature>